<comment type="caution">
    <text evidence="2">The sequence shown here is derived from an EMBL/GenBank/DDBJ whole genome shotgun (WGS) entry which is preliminary data.</text>
</comment>
<feature type="chain" id="PRO_5033990252" description="Transmembrane protein" evidence="1">
    <location>
        <begin position="24"/>
        <end position="211"/>
    </location>
</feature>
<dbReference type="EMBL" id="CAJMWS010000691">
    <property type="protein sequence ID" value="CAE6459107.1"/>
    <property type="molecule type" value="Genomic_DNA"/>
</dbReference>
<reference evidence="2" key="1">
    <citation type="submission" date="2021-01" db="EMBL/GenBank/DDBJ databases">
        <authorList>
            <person name="Kaushik A."/>
        </authorList>
    </citation>
    <scope>NUCLEOTIDE SEQUENCE</scope>
    <source>
        <strain evidence="2">AG1-1C</strain>
    </source>
</reference>
<feature type="signal peptide" evidence="1">
    <location>
        <begin position="1"/>
        <end position="23"/>
    </location>
</feature>
<proteinExistence type="predicted"/>
<evidence type="ECO:0008006" key="4">
    <source>
        <dbReference type="Google" id="ProtNLM"/>
    </source>
</evidence>
<protein>
    <recommendedName>
        <fullName evidence="4">Transmembrane protein</fullName>
    </recommendedName>
</protein>
<gene>
    <name evidence="2" type="ORF">RDB_LOCUS156759</name>
</gene>
<name>A0A8H3GNW3_9AGAM</name>
<organism evidence="2 3">
    <name type="scientific">Rhizoctonia solani</name>
    <dbReference type="NCBI Taxonomy" id="456999"/>
    <lineage>
        <taxon>Eukaryota</taxon>
        <taxon>Fungi</taxon>
        <taxon>Dikarya</taxon>
        <taxon>Basidiomycota</taxon>
        <taxon>Agaricomycotina</taxon>
        <taxon>Agaricomycetes</taxon>
        <taxon>Cantharellales</taxon>
        <taxon>Ceratobasidiaceae</taxon>
        <taxon>Rhizoctonia</taxon>
    </lineage>
</organism>
<keyword evidence="1" id="KW-0732">Signal</keyword>
<sequence length="211" mass="22569">MLAFTRLTNFVFFLLSSSLLVCAVPAPVMHSQMHGKTHALSTRGHQEGAGNVKVFMGAVVDLKAKVAARADLIANIKTDALVQAQVEIDLLIADIELCSTAIADLKNLNIDAKLKASIAGHVLVVVKAIIKICGSLTTKFGIQVFLELFAKLDACLKVLLRSLDVCTDSFLVVLAKLLVEVDLRALIEAKLIICHDLFVLVRAAVGITIGA</sequence>
<evidence type="ECO:0000256" key="1">
    <source>
        <dbReference type="SAM" id="SignalP"/>
    </source>
</evidence>
<accession>A0A8H3GNW3</accession>
<dbReference type="Proteomes" id="UP000663846">
    <property type="component" value="Unassembled WGS sequence"/>
</dbReference>
<dbReference type="AlphaFoldDB" id="A0A8H3GNW3"/>
<evidence type="ECO:0000313" key="2">
    <source>
        <dbReference type="EMBL" id="CAE6459107.1"/>
    </source>
</evidence>
<evidence type="ECO:0000313" key="3">
    <source>
        <dbReference type="Proteomes" id="UP000663846"/>
    </source>
</evidence>